<dbReference type="AlphaFoldDB" id="A0AAV9IE68"/>
<sequence>MPWIELRSGNSAVLKDITASIEKPDIKWITRTNLSTCLNSAEGNVTVDLSRQCSLKDIFSLKLLDNNFKLACFNDALFLVLPGLSFVITGNRIFCRRSDLNETEALESCFSFMKICPTYKSLEILLEGEQIYVEELVPIVFRFVEDFLHFLFDNWKTVSYGSPSKKDLQSGLWREQAQNWIRSFRQLYTEVELFMKMVNTISTCDRSLVNILPSPVVFMERLLLLHNEMEDWRVSVDGVDHWIPLYFQQEETFLLKLDLPIVTGSAFLGFVLLVMSFTCMNITIPPYNSPQIIKIWAVFISILGFLLLLSFSSMFYWMRKNAPRTDL</sequence>
<accession>A0AAV9IE68</accession>
<evidence type="ECO:0008006" key="4">
    <source>
        <dbReference type="Google" id="ProtNLM"/>
    </source>
</evidence>
<keyword evidence="1" id="KW-0472">Membrane</keyword>
<keyword evidence="3" id="KW-1185">Reference proteome</keyword>
<proteinExistence type="predicted"/>
<reference evidence="2 3" key="1">
    <citation type="submission" date="2022-07" db="EMBL/GenBank/DDBJ databases">
        <title>Genome-wide signatures of adaptation to extreme environments.</title>
        <authorList>
            <person name="Cho C.H."/>
            <person name="Yoon H.S."/>
        </authorList>
    </citation>
    <scope>NUCLEOTIDE SEQUENCE [LARGE SCALE GENOMIC DNA]</scope>
    <source>
        <strain evidence="2 3">108.79 E11</strain>
    </source>
</reference>
<keyword evidence="1" id="KW-0812">Transmembrane</keyword>
<feature type="transmembrane region" description="Helical" evidence="1">
    <location>
        <begin position="295"/>
        <end position="317"/>
    </location>
</feature>
<name>A0AAV9IE68_9RHOD</name>
<dbReference type="EMBL" id="JANCYU010000032">
    <property type="protein sequence ID" value="KAK4525682.1"/>
    <property type="molecule type" value="Genomic_DNA"/>
</dbReference>
<organism evidence="2 3">
    <name type="scientific">Galdieria yellowstonensis</name>
    <dbReference type="NCBI Taxonomy" id="3028027"/>
    <lineage>
        <taxon>Eukaryota</taxon>
        <taxon>Rhodophyta</taxon>
        <taxon>Bangiophyceae</taxon>
        <taxon>Galdieriales</taxon>
        <taxon>Galdieriaceae</taxon>
        <taxon>Galdieria</taxon>
    </lineage>
</organism>
<feature type="transmembrane region" description="Helical" evidence="1">
    <location>
        <begin position="259"/>
        <end position="283"/>
    </location>
</feature>
<protein>
    <recommendedName>
        <fullName evidence="4">Magnesium transporter</fullName>
    </recommendedName>
</protein>
<evidence type="ECO:0000313" key="3">
    <source>
        <dbReference type="Proteomes" id="UP001300502"/>
    </source>
</evidence>
<dbReference type="Proteomes" id="UP001300502">
    <property type="component" value="Unassembled WGS sequence"/>
</dbReference>
<evidence type="ECO:0000256" key="1">
    <source>
        <dbReference type="SAM" id="Phobius"/>
    </source>
</evidence>
<comment type="caution">
    <text evidence="2">The sequence shown here is derived from an EMBL/GenBank/DDBJ whole genome shotgun (WGS) entry which is preliminary data.</text>
</comment>
<evidence type="ECO:0000313" key="2">
    <source>
        <dbReference type="EMBL" id="KAK4525682.1"/>
    </source>
</evidence>
<gene>
    <name evidence="2" type="ORF">GAYE_SCF15G3591</name>
</gene>
<keyword evidence="1" id="KW-1133">Transmembrane helix</keyword>